<evidence type="ECO:0000313" key="9">
    <source>
        <dbReference type="Proteomes" id="UP000256645"/>
    </source>
</evidence>
<dbReference type="SMART" id="SM00906">
    <property type="entry name" value="Fungal_trans"/>
    <property type="match status" value="1"/>
</dbReference>
<dbReference type="GO" id="GO:0005634">
    <property type="term" value="C:nucleus"/>
    <property type="evidence" value="ECO:0007669"/>
    <property type="project" value="UniProtKB-SubCell"/>
</dbReference>
<sequence>MRPASACKACRERKLKCSVQSKSQACQFCQAQNLECSLSLRDRVLARQEHRSKRILAAQPQSPIQSPKNDRHQGSNTAQLFQGAAKLNLKLPPIEVCNEIVDLYFQILHDKQHSLFHYPTFIRAQREGTVPPIIILAIITYTARFSNHSYFKGVERRYRGQEWSRAVKTMLNIQDMEVSITTMQACHLIGSLAISEGDSRMESMCSTIANRTAQLLGLPHRLSSDKLERELELRGTHYTILPCLRLCDSDWLFVVWWSIYMFDVWSASSRGLPRTFTLDPTWEWPMDEVAFNQLTYGTAAHSHEDFDEDLGLRGIHPRRLSMWGQMIPLTDIKSDVFTLNEWTASQNHLTIDENRLLRSVAEISSKLVVWLHDLPPRLHNTPENLAYFVDLGFGTTFLALHVGYHYHSMLLYYQFLHEAESSGPSECLLSSSPYARDYAERCKFHATSISDILWTGSQTPRCECLWMLCGHMLVISSSVHLHTLLLGDDEELINQARNYLERNFELLLRLQSYWPGIFLSTTRLRVFQKACLRAARLNDTFRMDRWLLNMLQEHHEAIVNESTNDDQVNVTGDSLSAANMSAHSPSSTEFQSEMYSWIR</sequence>
<protein>
    <recommendedName>
        <fullName evidence="7">Zn(2)-C6 fungal-type domain-containing protein</fullName>
    </recommendedName>
</protein>
<gene>
    <name evidence="8" type="ORF">BP6252_10789</name>
</gene>
<dbReference type="InterPro" id="IPR001138">
    <property type="entry name" value="Zn2Cys6_DnaBD"/>
</dbReference>
<feature type="region of interest" description="Disordered" evidence="6">
    <location>
        <begin position="56"/>
        <end position="77"/>
    </location>
</feature>
<dbReference type="InterPro" id="IPR050815">
    <property type="entry name" value="TF_fung"/>
</dbReference>
<dbReference type="InterPro" id="IPR007219">
    <property type="entry name" value="XnlR_reg_dom"/>
</dbReference>
<dbReference type="GO" id="GO:0000981">
    <property type="term" value="F:DNA-binding transcription factor activity, RNA polymerase II-specific"/>
    <property type="evidence" value="ECO:0007669"/>
    <property type="project" value="InterPro"/>
</dbReference>
<dbReference type="PANTHER" id="PTHR47338">
    <property type="entry name" value="ZN(II)2CYS6 TRANSCRIPTION FACTOR (EUROFUNG)-RELATED"/>
    <property type="match status" value="1"/>
</dbReference>
<keyword evidence="5" id="KW-0539">Nucleus</keyword>
<keyword evidence="4" id="KW-0804">Transcription</keyword>
<dbReference type="PROSITE" id="PS50048">
    <property type="entry name" value="ZN2_CY6_FUNGAL_2"/>
    <property type="match status" value="1"/>
</dbReference>
<dbReference type="OrthoDB" id="1924787at2759"/>
<dbReference type="EMBL" id="PDLM01000012">
    <property type="protein sequence ID" value="RDW65138.1"/>
    <property type="molecule type" value="Genomic_DNA"/>
</dbReference>
<dbReference type="Pfam" id="PF04082">
    <property type="entry name" value="Fungal_trans"/>
    <property type="match status" value="1"/>
</dbReference>
<evidence type="ECO:0000256" key="4">
    <source>
        <dbReference type="ARBA" id="ARBA00023163"/>
    </source>
</evidence>
<proteinExistence type="predicted"/>
<evidence type="ECO:0000259" key="7">
    <source>
        <dbReference type="PROSITE" id="PS50048"/>
    </source>
</evidence>
<dbReference type="InterPro" id="IPR036864">
    <property type="entry name" value="Zn2-C6_fun-type_DNA-bd_sf"/>
</dbReference>
<feature type="domain" description="Zn(2)-C6 fungal-type" evidence="7">
    <location>
        <begin position="6"/>
        <end position="38"/>
    </location>
</feature>
<dbReference type="CDD" id="cd12148">
    <property type="entry name" value="fungal_TF_MHR"/>
    <property type="match status" value="1"/>
</dbReference>
<keyword evidence="2" id="KW-0479">Metal-binding</keyword>
<name>A0A3D8QTX7_9HELO</name>
<dbReference type="AlphaFoldDB" id="A0A3D8QTX7"/>
<dbReference type="Proteomes" id="UP000256645">
    <property type="component" value="Unassembled WGS sequence"/>
</dbReference>
<evidence type="ECO:0000256" key="1">
    <source>
        <dbReference type="ARBA" id="ARBA00004123"/>
    </source>
</evidence>
<keyword evidence="3" id="KW-0805">Transcription regulation</keyword>
<dbReference type="GO" id="GO:0008270">
    <property type="term" value="F:zinc ion binding"/>
    <property type="evidence" value="ECO:0007669"/>
    <property type="project" value="InterPro"/>
</dbReference>
<dbReference type="Gene3D" id="4.10.240.10">
    <property type="entry name" value="Zn(2)-C6 fungal-type DNA-binding domain"/>
    <property type="match status" value="1"/>
</dbReference>
<organism evidence="8 9">
    <name type="scientific">Coleophoma cylindrospora</name>
    <dbReference type="NCBI Taxonomy" id="1849047"/>
    <lineage>
        <taxon>Eukaryota</taxon>
        <taxon>Fungi</taxon>
        <taxon>Dikarya</taxon>
        <taxon>Ascomycota</taxon>
        <taxon>Pezizomycotina</taxon>
        <taxon>Leotiomycetes</taxon>
        <taxon>Helotiales</taxon>
        <taxon>Dermateaceae</taxon>
        <taxon>Coleophoma</taxon>
    </lineage>
</organism>
<dbReference type="GO" id="GO:0006351">
    <property type="term" value="P:DNA-templated transcription"/>
    <property type="evidence" value="ECO:0007669"/>
    <property type="project" value="InterPro"/>
</dbReference>
<dbReference type="SUPFAM" id="SSF57701">
    <property type="entry name" value="Zn2/Cys6 DNA-binding domain"/>
    <property type="match status" value="1"/>
</dbReference>
<dbReference type="SMART" id="SM00066">
    <property type="entry name" value="GAL4"/>
    <property type="match status" value="1"/>
</dbReference>
<comment type="subcellular location">
    <subcellularLocation>
        <location evidence="1">Nucleus</location>
    </subcellularLocation>
</comment>
<keyword evidence="9" id="KW-1185">Reference proteome</keyword>
<accession>A0A3D8QTX7</accession>
<evidence type="ECO:0000256" key="5">
    <source>
        <dbReference type="ARBA" id="ARBA00023242"/>
    </source>
</evidence>
<evidence type="ECO:0000256" key="6">
    <source>
        <dbReference type="SAM" id="MobiDB-lite"/>
    </source>
</evidence>
<dbReference type="PROSITE" id="PS00463">
    <property type="entry name" value="ZN2_CY6_FUNGAL_1"/>
    <property type="match status" value="1"/>
</dbReference>
<evidence type="ECO:0000313" key="8">
    <source>
        <dbReference type="EMBL" id="RDW65138.1"/>
    </source>
</evidence>
<comment type="caution">
    <text evidence="8">The sequence shown here is derived from an EMBL/GenBank/DDBJ whole genome shotgun (WGS) entry which is preliminary data.</text>
</comment>
<evidence type="ECO:0000256" key="2">
    <source>
        <dbReference type="ARBA" id="ARBA00022723"/>
    </source>
</evidence>
<dbReference type="Pfam" id="PF00172">
    <property type="entry name" value="Zn_clus"/>
    <property type="match status" value="1"/>
</dbReference>
<dbReference type="CDD" id="cd00067">
    <property type="entry name" value="GAL4"/>
    <property type="match status" value="1"/>
</dbReference>
<dbReference type="GO" id="GO:0003677">
    <property type="term" value="F:DNA binding"/>
    <property type="evidence" value="ECO:0007669"/>
    <property type="project" value="InterPro"/>
</dbReference>
<reference evidence="8 9" key="1">
    <citation type="journal article" date="2018" name="IMA Fungus">
        <title>IMA Genome-F 9: Draft genome sequence of Annulohypoxylon stygium, Aspergillus mulundensis, Berkeleyomyces basicola (syn. Thielaviopsis basicola), Ceratocystis smalleyi, two Cercospora beticola strains, Coleophoma cylindrospora, Fusarium fracticaudum, Phialophora cf. hyalina, and Morchella septimelata.</title>
        <authorList>
            <person name="Wingfield B.D."/>
            <person name="Bills G.F."/>
            <person name="Dong Y."/>
            <person name="Huang W."/>
            <person name="Nel W.J."/>
            <person name="Swalarsk-Parry B.S."/>
            <person name="Vaghefi N."/>
            <person name="Wilken P.M."/>
            <person name="An Z."/>
            <person name="de Beer Z.W."/>
            <person name="De Vos L."/>
            <person name="Chen L."/>
            <person name="Duong T.A."/>
            <person name="Gao Y."/>
            <person name="Hammerbacher A."/>
            <person name="Kikkert J.R."/>
            <person name="Li Y."/>
            <person name="Li H."/>
            <person name="Li K."/>
            <person name="Li Q."/>
            <person name="Liu X."/>
            <person name="Ma X."/>
            <person name="Naidoo K."/>
            <person name="Pethybridge S.J."/>
            <person name="Sun J."/>
            <person name="Steenkamp E.T."/>
            <person name="van der Nest M.A."/>
            <person name="van Wyk S."/>
            <person name="Wingfield M.J."/>
            <person name="Xiong C."/>
            <person name="Yue Q."/>
            <person name="Zhang X."/>
        </authorList>
    </citation>
    <scope>NUCLEOTIDE SEQUENCE [LARGE SCALE GENOMIC DNA]</scope>
    <source>
        <strain evidence="8 9">BP6252</strain>
    </source>
</reference>
<dbReference type="PANTHER" id="PTHR47338:SF16">
    <property type="entry name" value="TRANSCRIPTION FACTOR, PUTATIVE (AFU_ORTHOLOGUE AFUA_2G09360)-RELATED"/>
    <property type="match status" value="1"/>
</dbReference>
<evidence type="ECO:0000256" key="3">
    <source>
        <dbReference type="ARBA" id="ARBA00023015"/>
    </source>
</evidence>